<evidence type="ECO:0000256" key="1">
    <source>
        <dbReference type="SAM" id="MobiDB-lite"/>
    </source>
</evidence>
<dbReference type="Pfam" id="PF13830">
    <property type="entry name" value="DUF4192"/>
    <property type="match status" value="1"/>
</dbReference>
<comment type="caution">
    <text evidence="2">The sequence shown here is derived from an EMBL/GenBank/DDBJ whole genome shotgun (WGS) entry which is preliminary data.</text>
</comment>
<dbReference type="InterPro" id="IPR025447">
    <property type="entry name" value="DUF4192"/>
</dbReference>
<reference evidence="2" key="1">
    <citation type="submission" date="2022-06" db="EMBL/GenBank/DDBJ databases">
        <title>Sequencing the genomes of 1000 actinobacteria strains.</title>
        <authorList>
            <person name="Klenk H.-P."/>
        </authorList>
    </citation>
    <scope>NUCLEOTIDE SEQUENCE</scope>
    <source>
        <strain evidence="2">DSM 46694</strain>
    </source>
</reference>
<dbReference type="AlphaFoldDB" id="A0A9X2JYF6"/>
<gene>
    <name evidence="2" type="ORF">HD597_000099</name>
</gene>
<evidence type="ECO:0000313" key="3">
    <source>
        <dbReference type="Proteomes" id="UP001139648"/>
    </source>
</evidence>
<evidence type="ECO:0008006" key="4">
    <source>
        <dbReference type="Google" id="ProtNLM"/>
    </source>
</evidence>
<keyword evidence="3" id="KW-1185">Reference proteome</keyword>
<evidence type="ECO:0000313" key="2">
    <source>
        <dbReference type="EMBL" id="MCP2353079.1"/>
    </source>
</evidence>
<dbReference type="RefSeq" id="WP_253739477.1">
    <property type="nucleotide sequence ID" value="NZ_BAABKA010000061.1"/>
</dbReference>
<name>A0A9X2JYF6_9ACTN</name>
<feature type="region of interest" description="Disordered" evidence="1">
    <location>
        <begin position="343"/>
        <end position="364"/>
    </location>
</feature>
<organism evidence="2 3">
    <name type="scientific">Nonomuraea thailandensis</name>
    <dbReference type="NCBI Taxonomy" id="1188745"/>
    <lineage>
        <taxon>Bacteria</taxon>
        <taxon>Bacillati</taxon>
        <taxon>Actinomycetota</taxon>
        <taxon>Actinomycetes</taxon>
        <taxon>Streptosporangiales</taxon>
        <taxon>Streptosporangiaceae</taxon>
        <taxon>Nonomuraea</taxon>
    </lineage>
</organism>
<dbReference type="EMBL" id="JAMZEB010000001">
    <property type="protein sequence ID" value="MCP2353079.1"/>
    <property type="molecule type" value="Genomic_DNA"/>
</dbReference>
<sequence>MQPFPKQPATRSTIRLRTPADLIAIVPYLIGYRLDQGLVLVALKDDIVTAAIRYDLPEQPPDTNELVRQGVHLLNRNTSPRVALIGYGPGERVTPSMNAFSQALTAQGIDIIDMIRCENGRYWSYLCSNPACCPPDGTPYDADSNHAAAHAVLAGLVALPDQETLRQTLLPVQGQDRAIVTAATAQARARAEAKLTAPGLDDPYWFAEGLQHAKKCYEHTQTGRLIPAEELAWLGVLLTGVLVRDLAYTLHRQYGTDVAPRLWTEVTHRIDPAYAAAPASILAFLALHRGQGTLARIAAERALQAQPNYPFAHLILATLPSGIQPSESDIELDDLAKTITKQAAETPELARPVLPAHPADDRQP</sequence>
<dbReference type="Proteomes" id="UP001139648">
    <property type="component" value="Unassembled WGS sequence"/>
</dbReference>
<accession>A0A9X2JYF6</accession>
<proteinExistence type="predicted"/>
<protein>
    <recommendedName>
        <fullName evidence="4">DUF4192 domain-containing protein</fullName>
    </recommendedName>
</protein>